<proteinExistence type="predicted"/>
<reference evidence="2" key="1">
    <citation type="submission" date="2009-05" db="EMBL/GenBank/DDBJ databases">
        <title>Oryza sativa Japonica Group genomic DNA, chromosome 6, BAC clone:KMK0024M20, cultivar:Khau Mac Kho.</title>
        <authorList>
            <person name="Matsumoto T."/>
            <person name="Wu J."/>
            <person name="Kanamori H."/>
        </authorList>
    </citation>
    <scope>NUCLEOTIDE SEQUENCE</scope>
    <source>
        <strain evidence="2">IRGC 105143</strain>
    </source>
</reference>
<feature type="compositionally biased region" description="Basic and acidic residues" evidence="1">
    <location>
        <begin position="1"/>
        <end position="20"/>
    </location>
</feature>
<feature type="region of interest" description="Disordered" evidence="1">
    <location>
        <begin position="1"/>
        <end position="51"/>
    </location>
</feature>
<protein>
    <submittedName>
        <fullName evidence="2">Uncharacterized protein</fullName>
    </submittedName>
</protein>
<evidence type="ECO:0000313" key="2">
    <source>
        <dbReference type="EMBL" id="BAX25034.1"/>
    </source>
</evidence>
<evidence type="ECO:0000256" key="1">
    <source>
        <dbReference type="SAM" id="MobiDB-lite"/>
    </source>
</evidence>
<name>A0A1V1H952_9ORYZ</name>
<accession>A0A1V1H952</accession>
<organism evidence="2">
    <name type="scientific">Oryza alta</name>
    <dbReference type="NCBI Taxonomy" id="52545"/>
    <lineage>
        <taxon>Eukaryota</taxon>
        <taxon>Viridiplantae</taxon>
        <taxon>Streptophyta</taxon>
        <taxon>Embryophyta</taxon>
        <taxon>Tracheophyta</taxon>
        <taxon>Spermatophyta</taxon>
        <taxon>Magnoliopsida</taxon>
        <taxon>Liliopsida</taxon>
        <taxon>Poales</taxon>
        <taxon>Poaceae</taxon>
        <taxon>BOP clade</taxon>
        <taxon>Oryzoideae</taxon>
        <taxon>Oryzeae</taxon>
        <taxon>Oryzinae</taxon>
        <taxon>Oryza</taxon>
    </lineage>
</organism>
<gene>
    <name evidence="2" type="primary">OA_BBa0050L12.2</name>
</gene>
<dbReference type="AlphaFoldDB" id="A0A1V1H952"/>
<sequence>MQEKSEARDDISPDKERTPDDVSPGKGNPEPIQGGIGLEAVSASKSASADGGPNYKAAIQCCIGLPDLLDCLR</sequence>
<dbReference type="EMBL" id="AP011470">
    <property type="protein sequence ID" value="BAX25034.1"/>
    <property type="molecule type" value="Genomic_DNA"/>
</dbReference>